<dbReference type="SUPFAM" id="SSF55781">
    <property type="entry name" value="GAF domain-like"/>
    <property type="match status" value="1"/>
</dbReference>
<dbReference type="Gene3D" id="3.30.450.40">
    <property type="match status" value="1"/>
</dbReference>
<dbReference type="InterPro" id="IPR029016">
    <property type="entry name" value="GAF-like_dom_sf"/>
</dbReference>
<dbReference type="GO" id="GO:0004672">
    <property type="term" value="F:protein kinase activity"/>
    <property type="evidence" value="ECO:0007669"/>
    <property type="project" value="InterPro"/>
</dbReference>
<dbReference type="InterPro" id="IPR004147">
    <property type="entry name" value="ABC1_dom"/>
</dbReference>
<reference evidence="3 4" key="1">
    <citation type="submission" date="2015-11" db="EMBL/GenBank/DDBJ databases">
        <title>Genomes and virulence difference between two physiological races of Phytophthora nicotianae.</title>
        <authorList>
            <person name="Liu H."/>
            <person name="Ma X."/>
            <person name="Yu H."/>
            <person name="Fang D."/>
            <person name="Li Y."/>
            <person name="Wang X."/>
            <person name="Wang W."/>
            <person name="Dong Y."/>
            <person name="Xiao B."/>
        </authorList>
    </citation>
    <scope>NUCLEOTIDE SEQUENCE [LARGE SCALE GENOMIC DNA]</scope>
    <source>
        <strain evidence="4">race 0</strain>
    </source>
</reference>
<organism evidence="3 4">
    <name type="scientific">Phytophthora nicotianae</name>
    <name type="common">Potato buckeye rot agent</name>
    <name type="synonym">Phytophthora parasitica</name>
    <dbReference type="NCBI Taxonomy" id="4792"/>
    <lineage>
        <taxon>Eukaryota</taxon>
        <taxon>Sar</taxon>
        <taxon>Stramenopiles</taxon>
        <taxon>Oomycota</taxon>
        <taxon>Peronosporomycetes</taxon>
        <taxon>Peronosporales</taxon>
        <taxon>Peronosporaceae</taxon>
        <taxon>Phytophthora</taxon>
    </lineage>
</organism>
<name>A0A0W8DX55_PHYNI</name>
<dbReference type="InterPro" id="IPR011009">
    <property type="entry name" value="Kinase-like_dom_sf"/>
</dbReference>
<comment type="caution">
    <text evidence="3">The sequence shown here is derived from an EMBL/GenBank/DDBJ whole genome shotgun (WGS) entry which is preliminary data.</text>
</comment>
<accession>A0A0W8DX55</accession>
<dbReference type="InterPro" id="IPR003018">
    <property type="entry name" value="GAF"/>
</dbReference>
<sequence>MVLAFMLGRGGAVARARPPCRLLRTVHKSQLSTWPRLVPHQALVAHSKLCFDIRARLARDAWTCRNAELLRVFPRILATSPSNESLVQTLRRLIRVALHFAKLLGLALPLALTAPVAYSAGTLMPTVVEHWWELALWLAQYSSPTVMKFLQWASTRRDMFPASFCDRFETFHEHAPMHSWAQTEDALKMAFGDNWRDVLEVDDHPIGSGCIAQVYRGHIKETNEQVAVKVIHPHVKQMVALDLQLLRTFVAIFEVIPTLRWLGGKDSVTEFASLMERQLNLRTEGENLTLFSEHFRNRKGLRFPVPRMDYTTENVLVESFEDGLHFSEIFSQMELPRRKAVARVVLEAYLRMVFLDNFAHGDLHPGNLLFDEQDGGRNSRVSRSEAIRNAGVVVIDAGIVTKLEQQDLRNFVELFHAVATGNGYKAGELIVARSKGRIGPNGAIIPTKCKDLESFCTGMERIVNDALSWRLSLKKVHVGALLRQVMELCCTHEVKLEGKYASIVVSIAVLEAVGRKLDPDIDILAVALPIITQSLVKNICTKRIKMTQSTPLDAALQLFTSVQETEVSAQSKTKPVVALSLPQEPDRKQKRELQKLIAPLAFLFRGRDDITLLLSSKEMEASSLTVFKDGEELTTVTTEGELKDRVNKLVQHIGWSPDCPDETQLHNYLSPINAEELLGDVAAFTATTGQRDYVANAANVSSIIWHAFTEAERPINWAGFYFVRPLANPKETDHDHILILGPFMGKPACSRIRFQSGVCGAAWRTKSVQRIKDVHEFPGHIACDDASESELVVPVFDKQGEVIALIDLDCPQKNGFSAEDERTFVEVARVMSEACDWGNVGLPYTQP</sequence>
<dbReference type="InterPro" id="IPR052402">
    <property type="entry name" value="ADCK_kinase"/>
</dbReference>
<dbReference type="FunFam" id="3.30.450.40:FF:000051">
    <property type="entry name" value="ABC1 family protein C21C3.03"/>
    <property type="match status" value="1"/>
</dbReference>
<evidence type="ECO:0000256" key="1">
    <source>
        <dbReference type="ARBA" id="ARBA00009670"/>
    </source>
</evidence>
<dbReference type="PANTHER" id="PTHR45890">
    <property type="entry name" value="AARF DOMAIN CONTAINING KINASE 2 (PREDICTED)"/>
    <property type="match status" value="1"/>
</dbReference>
<dbReference type="Pfam" id="PF03109">
    <property type="entry name" value="ABC1"/>
    <property type="match status" value="1"/>
</dbReference>
<dbReference type="PANTHER" id="PTHR45890:SF1">
    <property type="entry name" value="AARF DOMAIN CONTAINING KINASE 2"/>
    <property type="match status" value="1"/>
</dbReference>
<comment type="similarity">
    <text evidence="1">Belongs to the protein kinase superfamily. ADCK protein kinase family.</text>
</comment>
<proteinExistence type="inferred from homology"/>
<dbReference type="PROSITE" id="PS50011">
    <property type="entry name" value="PROTEIN_KINASE_DOM"/>
    <property type="match status" value="1"/>
</dbReference>
<dbReference type="Gene3D" id="1.10.510.10">
    <property type="entry name" value="Transferase(Phosphotransferase) domain 1"/>
    <property type="match status" value="1"/>
</dbReference>
<dbReference type="PROSITE" id="PS01320">
    <property type="entry name" value="UPF0067"/>
    <property type="match status" value="1"/>
</dbReference>
<dbReference type="SUPFAM" id="SSF56112">
    <property type="entry name" value="Protein kinase-like (PK-like)"/>
    <property type="match status" value="1"/>
</dbReference>
<dbReference type="AlphaFoldDB" id="A0A0W8DX55"/>
<protein>
    <submittedName>
        <fullName evidence="3">ABC1 family protein C21C3.03</fullName>
    </submittedName>
</protein>
<dbReference type="GO" id="GO:0005524">
    <property type="term" value="F:ATP binding"/>
    <property type="evidence" value="ECO:0007669"/>
    <property type="project" value="InterPro"/>
</dbReference>
<dbReference type="EMBL" id="LNFO01000550">
    <property type="protein sequence ID" value="KUG00797.1"/>
    <property type="molecule type" value="Genomic_DNA"/>
</dbReference>
<dbReference type="CDD" id="cd13971">
    <property type="entry name" value="ADCK2-like"/>
    <property type="match status" value="1"/>
</dbReference>
<dbReference type="Proteomes" id="UP000052943">
    <property type="component" value="Unassembled WGS sequence"/>
</dbReference>
<dbReference type="InterPro" id="IPR000614">
    <property type="entry name" value="FRMsr_CS"/>
</dbReference>
<dbReference type="SMART" id="SM00220">
    <property type="entry name" value="S_TKc"/>
    <property type="match status" value="1"/>
</dbReference>
<dbReference type="STRING" id="4790.A0A0W8DX55"/>
<feature type="domain" description="Protein kinase" evidence="2">
    <location>
        <begin position="200"/>
        <end position="536"/>
    </location>
</feature>
<evidence type="ECO:0000313" key="3">
    <source>
        <dbReference type="EMBL" id="KUG00797.1"/>
    </source>
</evidence>
<evidence type="ECO:0000313" key="4">
    <source>
        <dbReference type="Proteomes" id="UP000052943"/>
    </source>
</evidence>
<dbReference type="InterPro" id="IPR044095">
    <property type="entry name" value="ADCK2_dom"/>
</dbReference>
<dbReference type="InterPro" id="IPR000719">
    <property type="entry name" value="Prot_kinase_dom"/>
</dbReference>
<dbReference type="OrthoDB" id="427480at2759"/>
<evidence type="ECO:0000259" key="2">
    <source>
        <dbReference type="PROSITE" id="PS50011"/>
    </source>
</evidence>
<dbReference type="Pfam" id="PF13185">
    <property type="entry name" value="GAF_2"/>
    <property type="match status" value="1"/>
</dbReference>
<gene>
    <name evidence="3" type="ORF">AM587_10010712</name>
</gene>